<evidence type="ECO:0000256" key="3">
    <source>
        <dbReference type="ARBA" id="ARBA00022692"/>
    </source>
</evidence>
<dbReference type="EMBL" id="CP108133">
    <property type="protein sequence ID" value="WTP46901.1"/>
    <property type="molecule type" value="Genomic_DNA"/>
</dbReference>
<evidence type="ECO:0000256" key="6">
    <source>
        <dbReference type="SAM" id="Phobius"/>
    </source>
</evidence>
<evidence type="ECO:0000256" key="1">
    <source>
        <dbReference type="ARBA" id="ARBA00004651"/>
    </source>
</evidence>
<evidence type="ECO:0000256" key="5">
    <source>
        <dbReference type="ARBA" id="ARBA00023136"/>
    </source>
</evidence>
<comment type="subcellular location">
    <subcellularLocation>
        <location evidence="1">Cell membrane</location>
        <topology evidence="1">Multi-pass membrane protein</topology>
    </subcellularLocation>
</comment>
<dbReference type="SUPFAM" id="SSF103473">
    <property type="entry name" value="MFS general substrate transporter"/>
    <property type="match status" value="1"/>
</dbReference>
<dbReference type="Pfam" id="PF07690">
    <property type="entry name" value="MFS_1"/>
    <property type="match status" value="1"/>
</dbReference>
<dbReference type="InterPro" id="IPR036259">
    <property type="entry name" value="MFS_trans_sf"/>
</dbReference>
<reference evidence="7" key="1">
    <citation type="submission" date="2022-10" db="EMBL/GenBank/DDBJ databases">
        <title>The complete genomes of actinobacterial strains from the NBC collection.</title>
        <authorList>
            <person name="Joergensen T.S."/>
            <person name="Alvarez Arevalo M."/>
            <person name="Sterndorff E.B."/>
            <person name="Faurdal D."/>
            <person name="Vuksanovic O."/>
            <person name="Mourched A.-S."/>
            <person name="Charusanti P."/>
            <person name="Shaw S."/>
            <person name="Blin K."/>
            <person name="Weber T."/>
        </authorList>
    </citation>
    <scope>NUCLEOTIDE SEQUENCE</scope>
    <source>
        <strain evidence="7">NBC_00189</strain>
    </source>
</reference>
<feature type="transmembrane region" description="Helical" evidence="6">
    <location>
        <begin position="149"/>
        <end position="170"/>
    </location>
</feature>
<dbReference type="Proteomes" id="UP001432166">
    <property type="component" value="Chromosome"/>
</dbReference>
<dbReference type="PANTHER" id="PTHR23513:SF11">
    <property type="entry name" value="STAPHYLOFERRIN A TRANSPORTER"/>
    <property type="match status" value="1"/>
</dbReference>
<feature type="transmembrane region" description="Helical" evidence="6">
    <location>
        <begin position="321"/>
        <end position="339"/>
    </location>
</feature>
<keyword evidence="2" id="KW-1003">Cell membrane</keyword>
<evidence type="ECO:0000313" key="8">
    <source>
        <dbReference type="Proteomes" id="UP001432166"/>
    </source>
</evidence>
<accession>A0ABZ1J965</accession>
<keyword evidence="3 6" id="KW-0812">Transmembrane</keyword>
<feature type="transmembrane region" description="Helical" evidence="6">
    <location>
        <begin position="53"/>
        <end position="77"/>
    </location>
</feature>
<dbReference type="PANTHER" id="PTHR23513">
    <property type="entry name" value="INTEGRAL MEMBRANE EFFLUX PROTEIN-RELATED"/>
    <property type="match status" value="1"/>
</dbReference>
<proteinExistence type="predicted"/>
<feature type="transmembrane region" description="Helical" evidence="6">
    <location>
        <begin position="236"/>
        <end position="257"/>
    </location>
</feature>
<keyword evidence="5 6" id="KW-0472">Membrane</keyword>
<gene>
    <name evidence="7" type="ORF">OG288_00245</name>
</gene>
<evidence type="ECO:0000313" key="7">
    <source>
        <dbReference type="EMBL" id="WTP46901.1"/>
    </source>
</evidence>
<keyword evidence="8" id="KW-1185">Reference proteome</keyword>
<sequence>MTDQFTVKATYGQVFAVAQFRAVFAGRLLGVMSDTLRAVALAVLVYDRTGSPLLTAVTMTINFLPQAAGGLFLAALADRFTPRTLISTGYALQCAVGLLLAFGHLPVAASLVLVAGVACLTPVTTGATARVLAEALAGDTYVLGRSLSYIVAVCAQMVGMAAGGTLVVWLGVERTMLVTAGAHLVAAVISRLFLSPARAAPANAPAKAPATDGGSIVRRTLRGNAALVASPGVLKLIMAQCLPAAYLAAAGSLIIPYSAHRGFSPQQTGVLLATTSVGMLIGDVVIGRAFAPATRERLVLPLLLVMGAPSLTLALDLPYPAVAAAYVVTGTGSAYLLGLQRRFLEAVPAELQGQGFALLNTTTMSIQGVGPLVFGVFAEFVPVGIAIALTGVGSVATTLLLREAVRPRPVAAEAA</sequence>
<evidence type="ECO:0000256" key="2">
    <source>
        <dbReference type="ARBA" id="ARBA00022475"/>
    </source>
</evidence>
<protein>
    <submittedName>
        <fullName evidence="7">MFS transporter</fullName>
    </submittedName>
</protein>
<feature type="transmembrane region" description="Helical" evidence="6">
    <location>
        <begin position="108"/>
        <end position="129"/>
    </location>
</feature>
<organism evidence="7 8">
    <name type="scientific">Streptomyces tauricus</name>
    <dbReference type="NCBI Taxonomy" id="68274"/>
    <lineage>
        <taxon>Bacteria</taxon>
        <taxon>Bacillati</taxon>
        <taxon>Actinomycetota</taxon>
        <taxon>Actinomycetes</taxon>
        <taxon>Kitasatosporales</taxon>
        <taxon>Streptomycetaceae</taxon>
        <taxon>Streptomyces</taxon>
        <taxon>Streptomyces aurantiacus group</taxon>
    </lineage>
</organism>
<dbReference type="Gene3D" id="1.20.1250.20">
    <property type="entry name" value="MFS general substrate transporter like domains"/>
    <property type="match status" value="1"/>
</dbReference>
<dbReference type="CDD" id="cd06173">
    <property type="entry name" value="MFS_MefA_like"/>
    <property type="match status" value="1"/>
</dbReference>
<dbReference type="InterPro" id="IPR011701">
    <property type="entry name" value="MFS"/>
</dbReference>
<evidence type="ECO:0000256" key="4">
    <source>
        <dbReference type="ARBA" id="ARBA00022989"/>
    </source>
</evidence>
<keyword evidence="4 6" id="KW-1133">Transmembrane helix</keyword>
<feature type="transmembrane region" description="Helical" evidence="6">
    <location>
        <begin position="351"/>
        <end position="374"/>
    </location>
</feature>
<name>A0ABZ1J965_9ACTN</name>
<feature type="transmembrane region" description="Helical" evidence="6">
    <location>
        <begin position="380"/>
        <end position="401"/>
    </location>
</feature>
<feature type="transmembrane region" description="Helical" evidence="6">
    <location>
        <begin position="298"/>
        <end position="315"/>
    </location>
</feature>
<dbReference type="RefSeq" id="WP_328936299.1">
    <property type="nucleotide sequence ID" value="NZ_CP108133.1"/>
</dbReference>
<feature type="transmembrane region" description="Helical" evidence="6">
    <location>
        <begin position="269"/>
        <end position="291"/>
    </location>
</feature>